<evidence type="ECO:0000256" key="9">
    <source>
        <dbReference type="ARBA" id="ARBA00049535"/>
    </source>
</evidence>
<reference evidence="13 14" key="1">
    <citation type="submission" date="2023-09" db="EMBL/GenBank/DDBJ databases">
        <title>Pyrofollis japonicus gen. nov. sp. nov., a novel member of the family Pyrodictiaceae isolated from the Iheya North hydrothermal field.</title>
        <authorList>
            <person name="Miyazaki U."/>
            <person name="Sanari M."/>
            <person name="Tame A."/>
            <person name="Kitajima M."/>
            <person name="Okamoto A."/>
            <person name="Sawayama S."/>
            <person name="Miyazaki J."/>
            <person name="Takai K."/>
            <person name="Nakagawa S."/>
        </authorList>
    </citation>
    <scope>NUCLEOTIDE SEQUENCE [LARGE SCALE GENOMIC DNA]</scope>
    <source>
        <strain evidence="13 14">AV2</strain>
    </source>
</reference>
<evidence type="ECO:0000256" key="4">
    <source>
        <dbReference type="ARBA" id="ARBA00022727"/>
    </source>
</evidence>
<evidence type="ECO:0000256" key="6">
    <source>
        <dbReference type="ARBA" id="ARBA00022777"/>
    </source>
</evidence>
<keyword evidence="7 10" id="KW-0067">ATP-binding</keyword>
<evidence type="ECO:0000256" key="8">
    <source>
        <dbReference type="ARBA" id="ARBA00022842"/>
    </source>
</evidence>
<accession>A0ABN6ZJP0</accession>
<evidence type="ECO:0000259" key="12">
    <source>
        <dbReference type="Pfam" id="PF13793"/>
    </source>
</evidence>
<dbReference type="Gene3D" id="3.40.50.2020">
    <property type="match status" value="2"/>
</dbReference>
<comment type="pathway">
    <text evidence="10">Metabolic intermediate biosynthesis; 5-phospho-alpha-D-ribose 1-diphosphate biosynthesis; 5-phospho-alpha-D-ribose 1-diphosphate from D-ribose 5-phosphate (route I): step 1/1.</text>
</comment>
<feature type="binding site" evidence="10">
    <location>
        <begin position="97"/>
        <end position="98"/>
    </location>
    <ligand>
        <name>ATP</name>
        <dbReference type="ChEBI" id="CHEBI:30616"/>
    </ligand>
</feature>
<feature type="active site" evidence="10">
    <location>
        <position position="195"/>
    </location>
</feature>
<keyword evidence="4 10" id="KW-0545">Nucleotide biosynthesis</keyword>
<sequence>MSRYVVVAAPGTPGSLAEGLTRGLGAELAWAESKLFPDGESYVRIPVALEGATAVVVSTGYPEPTRRLWEAALLAEASRGLGASHVVALLGYLPYSRQDRRFIRGEPVSVRAALSLLAAAGAEAFATVDVHKPASLHWFPGPVANVDPSPAFAERLRGVADASEKLYVVAPDRGALPRARRLAERLGAAFDYLEKRRDRVTGEIVVKPKTLDVEGATVILVDDIVSTGGTMARAAEMLLAQGAREVIAACTHGLFTGNAVEKLRRAGVSMILSSNTVEPPPGVEMVDVSKQAAEAVDQLLEALAGYEQEQPAKG</sequence>
<keyword evidence="2 10" id="KW-0808">Transferase</keyword>
<dbReference type="InterPro" id="IPR029099">
    <property type="entry name" value="Pribosyltran_N"/>
</dbReference>
<evidence type="ECO:0000313" key="14">
    <source>
        <dbReference type="Proteomes" id="UP001341135"/>
    </source>
</evidence>
<organism evidence="13 14">
    <name type="scientific">Pyrodictium abyssi</name>
    <dbReference type="NCBI Taxonomy" id="54256"/>
    <lineage>
        <taxon>Archaea</taxon>
        <taxon>Thermoproteota</taxon>
        <taxon>Thermoprotei</taxon>
        <taxon>Desulfurococcales</taxon>
        <taxon>Pyrodictiaceae</taxon>
        <taxon>Pyrodictium</taxon>
    </lineage>
</organism>
<dbReference type="SUPFAM" id="SSF53271">
    <property type="entry name" value="PRTase-like"/>
    <property type="match status" value="1"/>
</dbReference>
<evidence type="ECO:0000256" key="7">
    <source>
        <dbReference type="ARBA" id="ARBA00022840"/>
    </source>
</evidence>
<keyword evidence="3 10" id="KW-0479">Metal-binding</keyword>
<comment type="similarity">
    <text evidence="10">Belongs to the ribose-phosphate pyrophosphokinase family. Class III (archaeal) subfamily.</text>
</comment>
<feature type="binding site" evidence="10">
    <location>
        <position position="172"/>
    </location>
    <ligand>
        <name>Mg(2+)</name>
        <dbReference type="ChEBI" id="CHEBI:18420"/>
        <label>2</label>
    </ligand>
</feature>
<dbReference type="EMBL" id="AP028907">
    <property type="protein sequence ID" value="BES80464.1"/>
    <property type="molecule type" value="Genomic_DNA"/>
</dbReference>
<comment type="subcellular location">
    <subcellularLocation>
        <location evidence="10">Cytoplasm</location>
    </subcellularLocation>
</comment>
<feature type="binding site" evidence="10">
    <location>
        <begin position="38"/>
        <end position="40"/>
    </location>
    <ligand>
        <name>ATP</name>
        <dbReference type="ChEBI" id="CHEBI:30616"/>
    </ligand>
</feature>
<comment type="cofactor">
    <cofactor evidence="10">
        <name>Mg(2+)</name>
        <dbReference type="ChEBI" id="CHEBI:18420"/>
    </cofactor>
    <text evidence="10">Binds 2 Mg(2+) ions per subunit.</text>
</comment>
<gene>
    <name evidence="10" type="primary">prs</name>
    <name evidence="13" type="ORF">PABY_00310</name>
</gene>
<evidence type="ECO:0000256" key="1">
    <source>
        <dbReference type="ARBA" id="ARBA00022490"/>
    </source>
</evidence>
<feature type="binding site" evidence="10">
    <location>
        <position position="222"/>
    </location>
    <ligand>
        <name>D-ribose 5-phosphate</name>
        <dbReference type="ChEBI" id="CHEBI:78346"/>
    </ligand>
</feature>
<dbReference type="HAMAP" id="MF_00583_A">
    <property type="entry name" value="RibP_PPkinase_A"/>
    <property type="match status" value="1"/>
</dbReference>
<dbReference type="PANTHER" id="PTHR10210:SF32">
    <property type="entry name" value="RIBOSE-PHOSPHATE PYROPHOSPHOKINASE 2"/>
    <property type="match status" value="1"/>
</dbReference>
<dbReference type="InterPro" id="IPR029057">
    <property type="entry name" value="PRTase-like"/>
</dbReference>
<evidence type="ECO:0000313" key="13">
    <source>
        <dbReference type="EMBL" id="BES80464.1"/>
    </source>
</evidence>
<dbReference type="Proteomes" id="UP001341135">
    <property type="component" value="Chromosome"/>
</dbReference>
<dbReference type="Pfam" id="PF13793">
    <property type="entry name" value="Pribosyltran_N"/>
    <property type="match status" value="1"/>
</dbReference>
<feature type="domain" description="Ribose-phosphate pyrophosphokinase N-terminal" evidence="12">
    <location>
        <begin position="15"/>
        <end position="121"/>
    </location>
</feature>
<dbReference type="InterPro" id="IPR037514">
    <property type="entry name" value="Rib-P_diPkinase_arc"/>
</dbReference>
<dbReference type="CDD" id="cd06223">
    <property type="entry name" value="PRTases_typeI"/>
    <property type="match status" value="1"/>
</dbReference>
<comment type="function">
    <text evidence="10">Involved in the biosynthesis of the central metabolite phospho-alpha-D-ribosyl-1-pyrophosphate (PRPP) via the transfer of pyrophosphoryl group from ATP to 1-hydroxyl of ribose-5-phosphate (Rib-5-P).</text>
</comment>
<dbReference type="InterPro" id="IPR005946">
    <property type="entry name" value="Rib-P_diPkinase"/>
</dbReference>
<name>A0ABN6ZJP0_9CREN</name>
<comment type="catalytic activity">
    <reaction evidence="9 10">
        <text>D-ribose 5-phosphate + ATP = 5-phospho-alpha-D-ribose 1-diphosphate + AMP + H(+)</text>
        <dbReference type="Rhea" id="RHEA:15609"/>
        <dbReference type="ChEBI" id="CHEBI:15378"/>
        <dbReference type="ChEBI" id="CHEBI:30616"/>
        <dbReference type="ChEBI" id="CHEBI:58017"/>
        <dbReference type="ChEBI" id="CHEBI:78346"/>
        <dbReference type="ChEBI" id="CHEBI:456215"/>
        <dbReference type="EC" id="2.7.6.1"/>
    </reaction>
</comment>
<dbReference type="Pfam" id="PF00156">
    <property type="entry name" value="Pribosyltran"/>
    <property type="match status" value="1"/>
</dbReference>
<feature type="binding site" evidence="10">
    <location>
        <position position="131"/>
    </location>
    <ligand>
        <name>Mg(2+)</name>
        <dbReference type="ChEBI" id="CHEBI:18420"/>
        <label>1</label>
    </ligand>
</feature>
<dbReference type="InterPro" id="IPR000836">
    <property type="entry name" value="PRTase_dom"/>
</dbReference>
<evidence type="ECO:0000259" key="11">
    <source>
        <dbReference type="Pfam" id="PF00156"/>
    </source>
</evidence>
<dbReference type="RefSeq" id="WP_338250733.1">
    <property type="nucleotide sequence ID" value="NZ_AP028907.1"/>
</dbReference>
<dbReference type="SMART" id="SM01400">
    <property type="entry name" value="Pribosyltran_N"/>
    <property type="match status" value="1"/>
</dbReference>
<keyword evidence="6 10" id="KW-0418">Kinase</keyword>
<dbReference type="GeneID" id="89288055"/>
<protein>
    <recommendedName>
        <fullName evidence="10">Ribose-phosphate pyrophosphokinase</fullName>
        <shortName evidence="10">RPPK</shortName>
        <ecNumber evidence="10">2.7.6.1</ecNumber>
    </recommendedName>
    <alternativeName>
        <fullName evidence="10">5-phospho-D-ribosyl alpha-1-diphosphate synthase</fullName>
    </alternativeName>
    <alternativeName>
        <fullName evidence="10">Phosphoribosyl diphosphate synthase</fullName>
    </alternativeName>
    <alternativeName>
        <fullName evidence="10">Phosphoribosyl pyrophosphate synthase</fullName>
        <shortName evidence="10">P-Rib-PP synthase</shortName>
        <shortName evidence="10">PRPP synthase</shortName>
        <shortName evidence="10">PRPPase</shortName>
    </alternativeName>
</protein>
<feature type="binding site" evidence="10">
    <location>
        <begin position="226"/>
        <end position="230"/>
    </location>
    <ligand>
        <name>D-ribose 5-phosphate</name>
        <dbReference type="ChEBI" id="CHEBI:78346"/>
    </ligand>
</feature>
<evidence type="ECO:0000256" key="10">
    <source>
        <dbReference type="HAMAP-Rule" id="MF_00583"/>
    </source>
</evidence>
<dbReference type="PANTHER" id="PTHR10210">
    <property type="entry name" value="RIBOSE-PHOSPHATE DIPHOSPHOKINASE FAMILY MEMBER"/>
    <property type="match status" value="1"/>
</dbReference>
<dbReference type="EC" id="2.7.6.1" evidence="10"/>
<proteinExistence type="inferred from homology"/>
<evidence type="ECO:0000256" key="2">
    <source>
        <dbReference type="ARBA" id="ARBA00022679"/>
    </source>
</evidence>
<evidence type="ECO:0000256" key="3">
    <source>
        <dbReference type="ARBA" id="ARBA00022723"/>
    </source>
</evidence>
<keyword evidence="8 10" id="KW-0460">Magnesium</keyword>
<dbReference type="NCBIfam" id="TIGR01251">
    <property type="entry name" value="ribP_PPkin"/>
    <property type="match status" value="1"/>
</dbReference>
<keyword evidence="14" id="KW-1185">Reference proteome</keyword>
<evidence type="ECO:0000256" key="5">
    <source>
        <dbReference type="ARBA" id="ARBA00022741"/>
    </source>
</evidence>
<keyword evidence="5 10" id="KW-0547">Nucleotide-binding</keyword>
<feature type="binding site" evidence="10">
    <location>
        <position position="197"/>
    </location>
    <ligand>
        <name>D-ribose 5-phosphate</name>
        <dbReference type="ChEBI" id="CHEBI:78346"/>
    </ligand>
</feature>
<feature type="domain" description="Phosphoribosyltransferase" evidence="11">
    <location>
        <begin position="164"/>
        <end position="273"/>
    </location>
</feature>
<keyword evidence="1 10" id="KW-0963">Cytoplasm</keyword>